<evidence type="ECO:0000256" key="4">
    <source>
        <dbReference type="SAM" id="MobiDB-lite"/>
    </source>
</evidence>
<feature type="compositionally biased region" description="Low complexity" evidence="4">
    <location>
        <begin position="11"/>
        <end position="23"/>
    </location>
</feature>
<dbReference type="PANTHER" id="PTHR21680">
    <property type="entry name" value="COILED-COIL DOMAIN-CONTAINING PROTEIN 124"/>
    <property type="match status" value="1"/>
</dbReference>
<dbReference type="InterPro" id="IPR054414">
    <property type="entry name" value="Ccdc124/Oxs1_C"/>
</dbReference>
<evidence type="ECO:0000256" key="1">
    <source>
        <dbReference type="ARBA" id="ARBA00004214"/>
    </source>
</evidence>
<comment type="similarity">
    <text evidence="2">Belongs to the CCDC124 family.</text>
</comment>
<dbReference type="PANTHER" id="PTHR21680:SF0">
    <property type="entry name" value="COILED-COIL DOMAIN-CONTAINING PROTEIN 124"/>
    <property type="match status" value="1"/>
</dbReference>
<comment type="subcellular location">
    <subcellularLocation>
        <location evidence="1">Midbody</location>
    </subcellularLocation>
</comment>
<evidence type="ECO:0000259" key="5">
    <source>
        <dbReference type="Pfam" id="PF06244"/>
    </source>
</evidence>
<dbReference type="AlphaFoldDB" id="A0ABD0XW66"/>
<dbReference type="Proteomes" id="UP001558652">
    <property type="component" value="Unassembled WGS sequence"/>
</dbReference>
<protein>
    <recommendedName>
        <fullName evidence="5">Coiled-coil domain-containing protein</fullName>
    </recommendedName>
</protein>
<keyword evidence="7" id="KW-1185">Reference proteome</keyword>
<proteinExistence type="inferred from homology"/>
<organism evidence="6 7">
    <name type="scientific">Ranatra chinensis</name>
    <dbReference type="NCBI Taxonomy" id="642074"/>
    <lineage>
        <taxon>Eukaryota</taxon>
        <taxon>Metazoa</taxon>
        <taxon>Ecdysozoa</taxon>
        <taxon>Arthropoda</taxon>
        <taxon>Hexapoda</taxon>
        <taxon>Insecta</taxon>
        <taxon>Pterygota</taxon>
        <taxon>Neoptera</taxon>
        <taxon>Paraneoptera</taxon>
        <taxon>Hemiptera</taxon>
        <taxon>Heteroptera</taxon>
        <taxon>Panheteroptera</taxon>
        <taxon>Nepomorpha</taxon>
        <taxon>Nepidae</taxon>
        <taxon>Ranatrinae</taxon>
        <taxon>Ranatra</taxon>
    </lineage>
</organism>
<dbReference type="EMBL" id="JBFDAA010000021">
    <property type="protein sequence ID" value="KAL1114855.1"/>
    <property type="molecule type" value="Genomic_DNA"/>
</dbReference>
<keyword evidence="3" id="KW-0175">Coiled coil</keyword>
<comment type="caution">
    <text evidence="6">The sequence shown here is derived from an EMBL/GenBank/DDBJ whole genome shotgun (WGS) entry which is preliminary data.</text>
</comment>
<feature type="compositionally biased region" description="Basic and acidic residues" evidence="4">
    <location>
        <begin position="24"/>
        <end position="72"/>
    </location>
</feature>
<dbReference type="Pfam" id="PF06244">
    <property type="entry name" value="Ccdc124"/>
    <property type="match status" value="1"/>
</dbReference>
<dbReference type="GO" id="GO:0030496">
    <property type="term" value="C:midbody"/>
    <property type="evidence" value="ECO:0007669"/>
    <property type="project" value="UniProtKB-SubCell"/>
</dbReference>
<evidence type="ECO:0000313" key="7">
    <source>
        <dbReference type="Proteomes" id="UP001558652"/>
    </source>
</evidence>
<sequence>MPKKFAVENTKAVAAKARRAAVQEQEKAQKQKEIEDAYWKEDDKNVLRKQQRKDEKERKKQEQHDKKAESRALIEQELKSLKLAAKPTPSKISQAQINAELEKKRVNSVSKNIKKVDTHLSQPLEENLNRAMFDTEVATTVTEAISILRYENEVDKHPERRVKAAYAEFEDRLLLQFKSDNPTLRLSQVKQMIRKEWDKSPQNPLNQKIISS</sequence>
<evidence type="ECO:0000256" key="3">
    <source>
        <dbReference type="ARBA" id="ARBA00023054"/>
    </source>
</evidence>
<dbReference type="InterPro" id="IPR010422">
    <property type="entry name" value="Ccdc124/Oxs1"/>
</dbReference>
<feature type="region of interest" description="Disordered" evidence="4">
    <location>
        <begin position="1"/>
        <end position="72"/>
    </location>
</feature>
<evidence type="ECO:0000256" key="2">
    <source>
        <dbReference type="ARBA" id="ARBA00008296"/>
    </source>
</evidence>
<feature type="domain" description="Coiled-coil" evidence="5">
    <location>
        <begin position="127"/>
        <end position="207"/>
    </location>
</feature>
<accession>A0ABD0XW66</accession>
<reference evidence="6 7" key="1">
    <citation type="submission" date="2024-07" db="EMBL/GenBank/DDBJ databases">
        <title>Chromosome-level genome assembly of the water stick insect Ranatra chinensis (Heteroptera: Nepidae).</title>
        <authorList>
            <person name="Liu X."/>
        </authorList>
    </citation>
    <scope>NUCLEOTIDE SEQUENCE [LARGE SCALE GENOMIC DNA]</scope>
    <source>
        <strain evidence="6">Cailab_2021Rc</strain>
        <tissue evidence="6">Muscle</tissue>
    </source>
</reference>
<gene>
    <name evidence="6" type="ORF">AAG570_007679</name>
</gene>
<name>A0ABD0XW66_9HEMI</name>
<evidence type="ECO:0000313" key="6">
    <source>
        <dbReference type="EMBL" id="KAL1114855.1"/>
    </source>
</evidence>